<comment type="subcellular location">
    <subcellularLocation>
        <location evidence="1">Secreted</location>
    </subcellularLocation>
</comment>
<reference evidence="10 11" key="2">
    <citation type="submission" date="2025-04" db="UniProtKB">
        <authorList>
            <consortium name="RefSeq"/>
        </authorList>
    </citation>
    <scope>IDENTIFICATION</scope>
    <source>
        <tissue evidence="10 11">Brain</tissue>
    </source>
</reference>
<accession>A0A4W6CK97</accession>
<dbReference type="KEGG" id="lcf:108889992"/>
<dbReference type="PRINTS" id="PR00365">
    <property type="entry name" value="ENDOTHELIN"/>
</dbReference>
<evidence type="ECO:0000256" key="2">
    <source>
        <dbReference type="ARBA" id="ARBA00010959"/>
    </source>
</evidence>
<dbReference type="GO" id="GO:0005615">
    <property type="term" value="C:extracellular space"/>
    <property type="evidence" value="ECO:0007669"/>
    <property type="project" value="TreeGrafter"/>
</dbReference>
<proteinExistence type="inferred from homology"/>
<sequence length="256" mass="28438">MSLSGVTERLRRQQIFTECVTGLNTLGLYGVAPWKTAVGGTFTVTSQGRERERREKKYKSGRAQTPADKQQQQKHTEDAAVTVQITVSLQSSIHLLSAMSTHTSILLFITLWASMQDGLGLPMIRQLKAEAGSDGVSTQRMRTKRCACSSLLDSECHYFCHLDIIWVNTPSKTTVYGLGSALSRRRRSTGRCTCAKPDDQSCTNFCHHSPEIKSVKRRQLNILSILRALASRPKKAKDAADSHRDKSSGAQRKNAR</sequence>
<evidence type="ECO:0000256" key="4">
    <source>
        <dbReference type="ARBA" id="ARBA00022858"/>
    </source>
</evidence>
<dbReference type="InParanoid" id="A0A4W6CK97"/>
<dbReference type="GeneID" id="108889992"/>
<feature type="region of interest" description="Disordered" evidence="6">
    <location>
        <begin position="45"/>
        <end position="76"/>
    </location>
</feature>
<dbReference type="Ensembl" id="ENSLCAT00010013161.1">
    <property type="protein sequence ID" value="ENSLCAP00010012884.1"/>
    <property type="gene ID" value="ENSLCAG00010006098.1"/>
</dbReference>
<dbReference type="GO" id="GO:0005179">
    <property type="term" value="F:hormone activity"/>
    <property type="evidence" value="ECO:0007669"/>
    <property type="project" value="TreeGrafter"/>
</dbReference>
<dbReference type="RefSeq" id="XP_018542250.1">
    <property type="nucleotide sequence ID" value="XM_018686734.2"/>
</dbReference>
<evidence type="ECO:0000256" key="3">
    <source>
        <dbReference type="ARBA" id="ARBA00022525"/>
    </source>
</evidence>
<dbReference type="Proteomes" id="UP000694890">
    <property type="component" value="Linkage group LG15"/>
</dbReference>
<feature type="region of interest" description="Disordered" evidence="6">
    <location>
        <begin position="231"/>
        <end position="256"/>
    </location>
</feature>
<gene>
    <name evidence="8 10 11" type="primary">LOC108889992</name>
</gene>
<keyword evidence="3" id="KW-0964">Secreted</keyword>
<evidence type="ECO:0000313" key="11">
    <source>
        <dbReference type="RefSeq" id="XP_018542250.1"/>
    </source>
</evidence>
<organism evidence="8 9">
    <name type="scientific">Lates calcarifer</name>
    <name type="common">Barramundi</name>
    <name type="synonym">Holocentrus calcarifer</name>
    <dbReference type="NCBI Taxonomy" id="8187"/>
    <lineage>
        <taxon>Eukaryota</taxon>
        <taxon>Metazoa</taxon>
        <taxon>Chordata</taxon>
        <taxon>Craniata</taxon>
        <taxon>Vertebrata</taxon>
        <taxon>Euteleostomi</taxon>
        <taxon>Actinopterygii</taxon>
        <taxon>Neopterygii</taxon>
        <taxon>Teleostei</taxon>
        <taxon>Neoteleostei</taxon>
        <taxon>Acanthomorphata</taxon>
        <taxon>Carangaria</taxon>
        <taxon>Carangaria incertae sedis</taxon>
        <taxon>Centropomidae</taxon>
        <taxon>Lates</taxon>
    </lineage>
</organism>
<dbReference type="InterPro" id="IPR020475">
    <property type="entry name" value="Endothelin"/>
</dbReference>
<evidence type="ECO:0000256" key="6">
    <source>
        <dbReference type="SAM" id="MobiDB-lite"/>
    </source>
</evidence>
<feature type="domain" description="Endothelin-like toxin" evidence="7">
    <location>
        <begin position="191"/>
        <end position="212"/>
    </location>
</feature>
<name>A0A4W6CK97_LATCA</name>
<evidence type="ECO:0000259" key="7">
    <source>
        <dbReference type="SMART" id="SM00272"/>
    </source>
</evidence>
<keyword evidence="4" id="KW-0838">Vasoactive</keyword>
<dbReference type="GO" id="GO:0031708">
    <property type="term" value="F:endothelin B receptor binding"/>
    <property type="evidence" value="ECO:0007669"/>
    <property type="project" value="TreeGrafter"/>
</dbReference>
<dbReference type="STRING" id="8187.ENSLCAP00010012884"/>
<dbReference type="InterPro" id="IPR019764">
    <property type="entry name" value="Endothelin_toxin_CS"/>
</dbReference>
<dbReference type="GO" id="GO:0019229">
    <property type="term" value="P:regulation of vasoconstriction"/>
    <property type="evidence" value="ECO:0007669"/>
    <property type="project" value="InterPro"/>
</dbReference>
<dbReference type="PANTHER" id="PTHR13874">
    <property type="entry name" value="ENDOTHELIN"/>
    <property type="match status" value="1"/>
</dbReference>
<evidence type="ECO:0000256" key="5">
    <source>
        <dbReference type="ARBA" id="ARBA00023322"/>
    </source>
</evidence>
<dbReference type="PANTHER" id="PTHR13874:SF9">
    <property type="entry name" value="ENDOTHELIN-2"/>
    <property type="match status" value="1"/>
</dbReference>
<dbReference type="GO" id="GO:0006874">
    <property type="term" value="P:intracellular calcium ion homeostasis"/>
    <property type="evidence" value="ECO:0007669"/>
    <property type="project" value="TreeGrafter"/>
</dbReference>
<dbReference type="PROSITE" id="PS00270">
    <property type="entry name" value="ENDOTHELIN"/>
    <property type="match status" value="1"/>
</dbReference>
<dbReference type="SMART" id="SM00272">
    <property type="entry name" value="END"/>
    <property type="match status" value="2"/>
</dbReference>
<evidence type="ECO:0000313" key="9">
    <source>
        <dbReference type="Proteomes" id="UP000314980"/>
    </source>
</evidence>
<keyword evidence="9" id="KW-1185">Reference proteome</keyword>
<dbReference type="GO" id="GO:0003100">
    <property type="term" value="P:regulation of systemic arterial blood pressure by endothelin"/>
    <property type="evidence" value="ECO:0007669"/>
    <property type="project" value="TreeGrafter"/>
</dbReference>
<feature type="domain" description="Endothelin-like toxin" evidence="7">
    <location>
        <begin position="145"/>
        <end position="166"/>
    </location>
</feature>
<evidence type="ECO:0000313" key="10">
    <source>
        <dbReference type="RefSeq" id="XP_018542242.1"/>
    </source>
</evidence>
<reference evidence="8" key="3">
    <citation type="submission" date="2025-05" db="UniProtKB">
        <authorList>
            <consortium name="Ensembl"/>
        </authorList>
    </citation>
    <scope>IDENTIFICATION</scope>
</reference>
<keyword evidence="5" id="KW-0839">Vasoconstrictor</keyword>
<dbReference type="InterPro" id="IPR001928">
    <property type="entry name" value="Endothln-like_toxin"/>
</dbReference>
<reference evidence="9" key="1">
    <citation type="submission" date="2015-09" db="EMBL/GenBank/DDBJ databases">
        <authorList>
            <person name="Sai Rama Sridatta P."/>
        </authorList>
    </citation>
    <scope>NUCLEOTIDE SEQUENCE [LARGE SCALE GENOMIC DNA]</scope>
</reference>
<dbReference type="Pfam" id="PF00322">
    <property type="entry name" value="Endothelin"/>
    <property type="match status" value="1"/>
</dbReference>
<evidence type="ECO:0000256" key="1">
    <source>
        <dbReference type="ARBA" id="ARBA00004613"/>
    </source>
</evidence>
<dbReference type="GO" id="GO:0014826">
    <property type="term" value="P:vein smooth muscle contraction"/>
    <property type="evidence" value="ECO:0007669"/>
    <property type="project" value="TreeGrafter"/>
</dbReference>
<dbReference type="RefSeq" id="XP_018542242.1">
    <property type="nucleotide sequence ID" value="XM_018686726.2"/>
</dbReference>
<feature type="compositionally biased region" description="Basic and acidic residues" evidence="6">
    <location>
        <begin position="236"/>
        <end position="247"/>
    </location>
</feature>
<comment type="similarity">
    <text evidence="2">Belongs to the endothelin/sarafotoxin family.</text>
</comment>
<dbReference type="OrthoDB" id="8873756at2759"/>
<dbReference type="Proteomes" id="UP000314980">
    <property type="component" value="Unassembled WGS sequence"/>
</dbReference>
<dbReference type="AlphaFoldDB" id="A0A4W6CK97"/>
<dbReference type="GeneTree" id="ENSGT00950000183053"/>
<evidence type="ECO:0000313" key="8">
    <source>
        <dbReference type="Ensembl" id="ENSLCAP00010012884.1"/>
    </source>
</evidence>
<protein>
    <submittedName>
        <fullName evidence="10 11">Uncharacterized protein LOC108889992</fullName>
    </submittedName>
</protein>